<sequence length="98" mass="10873">MFIRELKSSIANIKVAEEEIKNDLNTATTTSTKSPLNNNNNESNYTKKPTTTPFFLGVSGSMLEELKSNILLQPNNNITPTKYDNHGDDKGVVAMQKI</sequence>
<dbReference type="EMBL" id="HBHI01025122">
    <property type="protein sequence ID" value="CAD9692482.1"/>
    <property type="molecule type" value="Transcribed_RNA"/>
</dbReference>
<accession>A0A7S2WK10</accession>
<reference evidence="2" key="1">
    <citation type="submission" date="2021-01" db="EMBL/GenBank/DDBJ databases">
        <authorList>
            <person name="Corre E."/>
            <person name="Pelletier E."/>
            <person name="Niang G."/>
            <person name="Scheremetjew M."/>
            <person name="Finn R."/>
            <person name="Kale V."/>
            <person name="Holt S."/>
            <person name="Cochrane G."/>
            <person name="Meng A."/>
            <person name="Brown T."/>
            <person name="Cohen L."/>
        </authorList>
    </citation>
    <scope>NUCLEOTIDE SEQUENCE</scope>
    <source>
        <strain evidence="2">CCMP1452</strain>
    </source>
</reference>
<protein>
    <submittedName>
        <fullName evidence="2">Uncharacterized protein</fullName>
    </submittedName>
</protein>
<evidence type="ECO:0000313" key="2">
    <source>
        <dbReference type="EMBL" id="CAD9692482.1"/>
    </source>
</evidence>
<dbReference type="AlphaFoldDB" id="A0A7S2WK10"/>
<gene>
    <name evidence="2" type="ORF">EANT1437_LOCUS12906</name>
</gene>
<organism evidence="2">
    <name type="scientific">Eucampia antarctica</name>
    <dbReference type="NCBI Taxonomy" id="49252"/>
    <lineage>
        <taxon>Eukaryota</taxon>
        <taxon>Sar</taxon>
        <taxon>Stramenopiles</taxon>
        <taxon>Ochrophyta</taxon>
        <taxon>Bacillariophyta</taxon>
        <taxon>Mediophyceae</taxon>
        <taxon>Biddulphiophycidae</taxon>
        <taxon>Hemiaulales</taxon>
        <taxon>Hemiaulaceae</taxon>
        <taxon>Eucampia</taxon>
    </lineage>
</organism>
<evidence type="ECO:0000256" key="1">
    <source>
        <dbReference type="SAM" id="MobiDB-lite"/>
    </source>
</evidence>
<proteinExistence type="predicted"/>
<feature type="compositionally biased region" description="Low complexity" evidence="1">
    <location>
        <begin position="28"/>
        <end position="48"/>
    </location>
</feature>
<feature type="region of interest" description="Disordered" evidence="1">
    <location>
        <begin position="23"/>
        <end position="51"/>
    </location>
</feature>
<name>A0A7S2WK10_9STRA</name>